<dbReference type="InterPro" id="IPR003660">
    <property type="entry name" value="HAMP_dom"/>
</dbReference>
<dbReference type="Gene3D" id="3.30.565.10">
    <property type="entry name" value="Histidine kinase-like ATPase, C-terminal domain"/>
    <property type="match status" value="1"/>
</dbReference>
<dbReference type="Pfam" id="PF00512">
    <property type="entry name" value="HisKA"/>
    <property type="match status" value="1"/>
</dbReference>
<dbReference type="GO" id="GO:0016301">
    <property type="term" value="F:kinase activity"/>
    <property type="evidence" value="ECO:0007669"/>
    <property type="project" value="UniProtKB-KW"/>
</dbReference>
<dbReference type="InterPro" id="IPR004358">
    <property type="entry name" value="Sig_transdc_His_kin-like_C"/>
</dbReference>
<dbReference type="Pfam" id="PF08521">
    <property type="entry name" value="2CSK_N"/>
    <property type="match status" value="1"/>
</dbReference>
<keyword evidence="10 12" id="KW-0472">Membrane</keyword>
<keyword evidence="7 15" id="KW-0418">Kinase</keyword>
<dbReference type="RefSeq" id="WP_340335663.1">
    <property type="nucleotide sequence ID" value="NZ_JBBKZS010000005.1"/>
</dbReference>
<evidence type="ECO:0000259" key="14">
    <source>
        <dbReference type="PROSITE" id="PS50885"/>
    </source>
</evidence>
<name>A0ABU8X7G5_9BURK</name>
<evidence type="ECO:0000256" key="6">
    <source>
        <dbReference type="ARBA" id="ARBA00022692"/>
    </source>
</evidence>
<dbReference type="Gene3D" id="1.10.287.130">
    <property type="match status" value="1"/>
</dbReference>
<dbReference type="InterPro" id="IPR003594">
    <property type="entry name" value="HATPase_dom"/>
</dbReference>
<evidence type="ECO:0000313" key="15">
    <source>
        <dbReference type="EMBL" id="MEJ8855576.1"/>
    </source>
</evidence>
<dbReference type="InterPro" id="IPR036890">
    <property type="entry name" value="HATPase_C_sf"/>
</dbReference>
<reference evidence="15 16" key="1">
    <citation type="submission" date="2024-03" db="EMBL/GenBank/DDBJ databases">
        <title>Novel species of the genus Variovorax.</title>
        <authorList>
            <person name="Liu Q."/>
            <person name="Xin Y.-H."/>
        </authorList>
    </citation>
    <scope>NUCLEOTIDE SEQUENCE [LARGE SCALE GENOMIC DNA]</scope>
    <source>
        <strain evidence="15 16">KACC 18901</strain>
    </source>
</reference>
<dbReference type="SMART" id="SM00387">
    <property type="entry name" value="HATPase_c"/>
    <property type="match status" value="1"/>
</dbReference>
<gene>
    <name evidence="15" type="ORF">WKW79_13405</name>
</gene>
<dbReference type="PANTHER" id="PTHR45436">
    <property type="entry name" value="SENSOR HISTIDINE KINASE YKOH"/>
    <property type="match status" value="1"/>
</dbReference>
<evidence type="ECO:0000256" key="5">
    <source>
        <dbReference type="ARBA" id="ARBA00022679"/>
    </source>
</evidence>
<keyword evidence="8 12" id="KW-1133">Transmembrane helix</keyword>
<keyword evidence="6 12" id="KW-0812">Transmembrane</keyword>
<dbReference type="InterPro" id="IPR050428">
    <property type="entry name" value="TCS_sensor_his_kinase"/>
</dbReference>
<feature type="coiled-coil region" evidence="11">
    <location>
        <begin position="279"/>
        <end position="317"/>
    </location>
</feature>
<dbReference type="InterPro" id="IPR036097">
    <property type="entry name" value="HisK_dim/P_sf"/>
</dbReference>
<dbReference type="InterPro" id="IPR003661">
    <property type="entry name" value="HisK_dim/P_dom"/>
</dbReference>
<evidence type="ECO:0000256" key="4">
    <source>
        <dbReference type="ARBA" id="ARBA00022553"/>
    </source>
</evidence>
<sequence>MRFDAWHRASLRRTLLMVLLPGMLLLVVAELWLTWRTSLDAANAAYDRSLLGAIKAIDANISTESGGLSVELPYRMLEFFELTASGQVYYRVATDDGLVEIGNADLPAPTGTLVTGQPRFSDSVYFDEPVRVGTYARVLADRIGGSQHDQRVIIQVAETLGSRNAFTRSLVWQSVQRDLLLILLASVLLAAAIGWALKPLRRLHDEVRSRAPQDLAPLDTERIPADVRPLVEAINHHVVRNRALTEARRRFIDDASHQLRTPLATLATQVGYALREPDADRMRDALSAVKTQLDEAVRQTNQMLSLARTDAAELELERIDLVALARQITREWWPAARDSGVDLGFDSDCEQLELPAHAALLREALSNLLHNAIRYTPRGGEVTVAVRRAEDFAILDVVDSGQGIPEDEMSRAGERFFRASNMTLPGSGLGLAIVRSIAQRHGGGMRLSAGEGGRGLVVSIELPLAS</sequence>
<evidence type="ECO:0000256" key="2">
    <source>
        <dbReference type="ARBA" id="ARBA00004370"/>
    </source>
</evidence>
<dbReference type="SUPFAM" id="SSF47384">
    <property type="entry name" value="Homodimeric domain of signal transducing histidine kinase"/>
    <property type="match status" value="1"/>
</dbReference>
<keyword evidence="5" id="KW-0808">Transferase</keyword>
<dbReference type="PROSITE" id="PS50109">
    <property type="entry name" value="HIS_KIN"/>
    <property type="match status" value="1"/>
</dbReference>
<evidence type="ECO:0000256" key="1">
    <source>
        <dbReference type="ARBA" id="ARBA00000085"/>
    </source>
</evidence>
<evidence type="ECO:0000256" key="9">
    <source>
        <dbReference type="ARBA" id="ARBA00023012"/>
    </source>
</evidence>
<evidence type="ECO:0000313" key="16">
    <source>
        <dbReference type="Proteomes" id="UP001367030"/>
    </source>
</evidence>
<evidence type="ECO:0000259" key="13">
    <source>
        <dbReference type="PROSITE" id="PS50109"/>
    </source>
</evidence>
<evidence type="ECO:0000256" key="7">
    <source>
        <dbReference type="ARBA" id="ARBA00022777"/>
    </source>
</evidence>
<feature type="transmembrane region" description="Helical" evidence="12">
    <location>
        <begin position="179"/>
        <end position="197"/>
    </location>
</feature>
<dbReference type="PANTHER" id="PTHR45436:SF1">
    <property type="entry name" value="SENSOR PROTEIN QSEC"/>
    <property type="match status" value="1"/>
</dbReference>
<keyword evidence="9" id="KW-0902">Two-component regulatory system</keyword>
<keyword evidence="4" id="KW-0597">Phosphoprotein</keyword>
<proteinExistence type="predicted"/>
<dbReference type="SMART" id="SM00388">
    <property type="entry name" value="HisKA"/>
    <property type="match status" value="1"/>
</dbReference>
<dbReference type="SUPFAM" id="SSF55874">
    <property type="entry name" value="ATPase domain of HSP90 chaperone/DNA topoisomerase II/histidine kinase"/>
    <property type="match status" value="1"/>
</dbReference>
<comment type="caution">
    <text evidence="15">The sequence shown here is derived from an EMBL/GenBank/DDBJ whole genome shotgun (WGS) entry which is preliminary data.</text>
</comment>
<evidence type="ECO:0000256" key="8">
    <source>
        <dbReference type="ARBA" id="ARBA00022989"/>
    </source>
</evidence>
<comment type="catalytic activity">
    <reaction evidence="1">
        <text>ATP + protein L-histidine = ADP + protein N-phospho-L-histidine.</text>
        <dbReference type="EC" id="2.7.13.3"/>
    </reaction>
</comment>
<protein>
    <recommendedName>
        <fullName evidence="3">histidine kinase</fullName>
        <ecNumber evidence="3">2.7.13.3</ecNumber>
    </recommendedName>
</protein>
<dbReference type="CDD" id="cd00082">
    <property type="entry name" value="HisKA"/>
    <property type="match status" value="1"/>
</dbReference>
<evidence type="ECO:0000256" key="3">
    <source>
        <dbReference type="ARBA" id="ARBA00012438"/>
    </source>
</evidence>
<dbReference type="InterPro" id="IPR013727">
    <property type="entry name" value="2CSK_N"/>
</dbReference>
<keyword evidence="16" id="KW-1185">Reference proteome</keyword>
<dbReference type="PROSITE" id="PS50885">
    <property type="entry name" value="HAMP"/>
    <property type="match status" value="1"/>
</dbReference>
<evidence type="ECO:0000256" key="10">
    <source>
        <dbReference type="ARBA" id="ARBA00023136"/>
    </source>
</evidence>
<dbReference type="CDD" id="cd00075">
    <property type="entry name" value="HATPase"/>
    <property type="match status" value="1"/>
</dbReference>
<feature type="domain" description="HAMP" evidence="14">
    <location>
        <begin position="194"/>
        <end position="246"/>
    </location>
</feature>
<organism evidence="15 16">
    <name type="scientific">Variovorax robiniae</name>
    <dbReference type="NCBI Taxonomy" id="1836199"/>
    <lineage>
        <taxon>Bacteria</taxon>
        <taxon>Pseudomonadati</taxon>
        <taxon>Pseudomonadota</taxon>
        <taxon>Betaproteobacteria</taxon>
        <taxon>Burkholderiales</taxon>
        <taxon>Comamonadaceae</taxon>
        <taxon>Variovorax</taxon>
    </lineage>
</organism>
<dbReference type="EMBL" id="JBBKZS010000005">
    <property type="protein sequence ID" value="MEJ8855576.1"/>
    <property type="molecule type" value="Genomic_DNA"/>
</dbReference>
<keyword evidence="11" id="KW-0175">Coiled coil</keyword>
<evidence type="ECO:0000256" key="11">
    <source>
        <dbReference type="SAM" id="Coils"/>
    </source>
</evidence>
<evidence type="ECO:0000256" key="12">
    <source>
        <dbReference type="SAM" id="Phobius"/>
    </source>
</evidence>
<dbReference type="Proteomes" id="UP001367030">
    <property type="component" value="Unassembled WGS sequence"/>
</dbReference>
<comment type="subcellular location">
    <subcellularLocation>
        <location evidence="2">Membrane</location>
    </subcellularLocation>
</comment>
<accession>A0ABU8X7G5</accession>
<dbReference type="Pfam" id="PF02518">
    <property type="entry name" value="HATPase_c"/>
    <property type="match status" value="1"/>
</dbReference>
<dbReference type="PRINTS" id="PR00344">
    <property type="entry name" value="BCTRLSENSOR"/>
</dbReference>
<dbReference type="EC" id="2.7.13.3" evidence="3"/>
<dbReference type="InterPro" id="IPR005467">
    <property type="entry name" value="His_kinase_dom"/>
</dbReference>
<feature type="domain" description="Histidine kinase" evidence="13">
    <location>
        <begin position="254"/>
        <end position="466"/>
    </location>
</feature>